<evidence type="ECO:0000259" key="6">
    <source>
        <dbReference type="PROSITE" id="PS50887"/>
    </source>
</evidence>
<dbReference type="Proteomes" id="UP000295717">
    <property type="component" value="Unassembled WGS sequence"/>
</dbReference>
<evidence type="ECO:0000256" key="1">
    <source>
        <dbReference type="ARBA" id="ARBA00001946"/>
    </source>
</evidence>
<evidence type="ECO:0000313" key="7">
    <source>
        <dbReference type="EMBL" id="TCT23709.1"/>
    </source>
</evidence>
<evidence type="ECO:0000313" key="8">
    <source>
        <dbReference type="Proteomes" id="UP000295717"/>
    </source>
</evidence>
<dbReference type="GO" id="GO:1902201">
    <property type="term" value="P:negative regulation of bacterial-type flagellum-dependent cell motility"/>
    <property type="evidence" value="ECO:0007669"/>
    <property type="project" value="TreeGrafter"/>
</dbReference>
<feature type="transmembrane region" description="Helical" evidence="5">
    <location>
        <begin position="26"/>
        <end position="49"/>
    </location>
</feature>
<dbReference type="CDD" id="cd01949">
    <property type="entry name" value="GGDEF"/>
    <property type="match status" value="1"/>
</dbReference>
<dbReference type="InterPro" id="IPR029787">
    <property type="entry name" value="Nucleotide_cyclase"/>
</dbReference>
<dbReference type="SUPFAM" id="SSF55073">
    <property type="entry name" value="Nucleotide cyclase"/>
    <property type="match status" value="1"/>
</dbReference>
<keyword evidence="8" id="KW-1185">Reference proteome</keyword>
<comment type="caution">
    <text evidence="7">The sequence shown here is derived from an EMBL/GenBank/DDBJ whole genome shotgun (WGS) entry which is preliminary data.</text>
</comment>
<keyword evidence="4" id="KW-0175">Coiled coil</keyword>
<evidence type="ECO:0000256" key="4">
    <source>
        <dbReference type="SAM" id="Coils"/>
    </source>
</evidence>
<feature type="transmembrane region" description="Helical" evidence="5">
    <location>
        <begin position="312"/>
        <end position="332"/>
    </location>
</feature>
<dbReference type="GO" id="GO:0005886">
    <property type="term" value="C:plasma membrane"/>
    <property type="evidence" value="ECO:0007669"/>
    <property type="project" value="TreeGrafter"/>
</dbReference>
<dbReference type="EC" id="2.7.7.65" evidence="2"/>
<comment type="catalytic activity">
    <reaction evidence="3">
        <text>2 GTP = 3',3'-c-di-GMP + 2 diphosphate</text>
        <dbReference type="Rhea" id="RHEA:24898"/>
        <dbReference type="ChEBI" id="CHEBI:33019"/>
        <dbReference type="ChEBI" id="CHEBI:37565"/>
        <dbReference type="ChEBI" id="CHEBI:58805"/>
        <dbReference type="EC" id="2.7.7.65"/>
    </reaction>
</comment>
<protein>
    <recommendedName>
        <fullName evidence="2">diguanylate cyclase</fullName>
        <ecNumber evidence="2">2.7.7.65</ecNumber>
    </recommendedName>
</protein>
<dbReference type="InterPro" id="IPR000160">
    <property type="entry name" value="GGDEF_dom"/>
</dbReference>
<dbReference type="FunFam" id="3.30.70.270:FF:000001">
    <property type="entry name" value="Diguanylate cyclase domain protein"/>
    <property type="match status" value="1"/>
</dbReference>
<dbReference type="InterPro" id="IPR050469">
    <property type="entry name" value="Diguanylate_Cyclase"/>
</dbReference>
<dbReference type="GO" id="GO:0043709">
    <property type="term" value="P:cell adhesion involved in single-species biofilm formation"/>
    <property type="evidence" value="ECO:0007669"/>
    <property type="project" value="TreeGrafter"/>
</dbReference>
<reference evidence="7 8" key="1">
    <citation type="submission" date="2019-03" db="EMBL/GenBank/DDBJ databases">
        <title>Genomic Encyclopedia of Type Strains, Phase IV (KMG-IV): sequencing the most valuable type-strain genomes for metagenomic binning, comparative biology and taxonomic classification.</title>
        <authorList>
            <person name="Goeker M."/>
        </authorList>
    </citation>
    <scope>NUCLEOTIDE SEQUENCE [LARGE SCALE GENOMIC DNA]</scope>
    <source>
        <strain evidence="7 8">DSM 13587</strain>
    </source>
</reference>
<proteinExistence type="predicted"/>
<evidence type="ECO:0000256" key="5">
    <source>
        <dbReference type="SAM" id="Phobius"/>
    </source>
</evidence>
<keyword evidence="5" id="KW-1133">Transmembrane helix</keyword>
<evidence type="ECO:0000256" key="3">
    <source>
        <dbReference type="ARBA" id="ARBA00034247"/>
    </source>
</evidence>
<dbReference type="AlphaFoldDB" id="A0A4R3N9P5"/>
<dbReference type="Gene3D" id="6.10.340.10">
    <property type="match status" value="1"/>
</dbReference>
<name>A0A4R3N9P5_9GAMM</name>
<feature type="domain" description="GGDEF" evidence="6">
    <location>
        <begin position="447"/>
        <end position="583"/>
    </location>
</feature>
<organism evidence="7 8">
    <name type="scientific">Thiobaca trueperi</name>
    <dbReference type="NCBI Taxonomy" id="127458"/>
    <lineage>
        <taxon>Bacteria</taxon>
        <taxon>Pseudomonadati</taxon>
        <taxon>Pseudomonadota</taxon>
        <taxon>Gammaproteobacteria</taxon>
        <taxon>Chromatiales</taxon>
        <taxon>Chromatiaceae</taxon>
        <taxon>Thiobaca</taxon>
    </lineage>
</organism>
<dbReference type="GO" id="GO:0052621">
    <property type="term" value="F:diguanylate cyclase activity"/>
    <property type="evidence" value="ECO:0007669"/>
    <property type="project" value="UniProtKB-EC"/>
</dbReference>
<dbReference type="Gene3D" id="3.30.450.20">
    <property type="entry name" value="PAS domain"/>
    <property type="match status" value="1"/>
</dbReference>
<dbReference type="EMBL" id="SMAO01000001">
    <property type="protein sequence ID" value="TCT23709.1"/>
    <property type="molecule type" value="Genomic_DNA"/>
</dbReference>
<keyword evidence="5" id="KW-0472">Membrane</keyword>
<dbReference type="Pfam" id="PF00990">
    <property type="entry name" value="GGDEF"/>
    <property type="match status" value="1"/>
</dbReference>
<dbReference type="SMART" id="SM00267">
    <property type="entry name" value="GGDEF"/>
    <property type="match status" value="1"/>
</dbReference>
<sequence length="584" mass="63702">MPISPSHPPSTDPAPPPLWHETLSGIRARLILLFGGVSLILGILSTVVVEHLAAHKMTVVSGERLREISRSIADTLSQNLVERLREIELMSQSPLLVEGDWNTPAVRTIIEAVKQSYRPYAWMGVADARGRVVVATGGLLEGVDVSQRPWFAGGSAASFLGDVHEAVLLDRHLRPQSEGEPLRFIDFAAPIYDPQGVWRGVVATHAHWTWIEAVIADGLRPEHRAQEIEVFLIGRDGAVLHPFTRAEAVQMPRQLPVSTDTILELDWESGQIYLTAQASILAPRADALEWRVVVRQPVSVALAAVAELRQHLLLMGVVLSLLLVVLADRVAVGFSRPLQQVERVVWRIDHGDETASFPSQSFRIRELDALVGSIRGMTATLIERKRALEDLNQSLEAQVQERTTQLSSANQRLAALATTDGLTGVANRRHFDETLAQEWERAQRAGTALALMLLDIDYFKRYNDHYGHQAGDDCLRRVAQVLRDSVHRATDLVARYGGEEFVVVLPDTPVAGAGVLAEAMCQAVSALAIPHAASPLGRVTVSLGVAGKIPLLNHDAGMLIKCADQALYQAKAAGRHQVAVAGNG</sequence>
<gene>
    <name evidence="7" type="ORF">EDC35_10119</name>
</gene>
<dbReference type="PANTHER" id="PTHR45138:SF9">
    <property type="entry name" value="DIGUANYLATE CYCLASE DGCM-RELATED"/>
    <property type="match status" value="1"/>
</dbReference>
<dbReference type="RefSeq" id="WP_132974820.1">
    <property type="nucleotide sequence ID" value="NZ_SMAO01000001.1"/>
</dbReference>
<dbReference type="PROSITE" id="PS50887">
    <property type="entry name" value="GGDEF"/>
    <property type="match status" value="1"/>
</dbReference>
<dbReference type="NCBIfam" id="TIGR00254">
    <property type="entry name" value="GGDEF"/>
    <property type="match status" value="1"/>
</dbReference>
<dbReference type="Gene3D" id="3.30.70.270">
    <property type="match status" value="1"/>
</dbReference>
<dbReference type="OrthoDB" id="5496380at2"/>
<comment type="cofactor">
    <cofactor evidence="1">
        <name>Mg(2+)</name>
        <dbReference type="ChEBI" id="CHEBI:18420"/>
    </cofactor>
</comment>
<accession>A0A4R3N9P5</accession>
<keyword evidence="5" id="KW-0812">Transmembrane</keyword>
<dbReference type="PANTHER" id="PTHR45138">
    <property type="entry name" value="REGULATORY COMPONENTS OF SENSORY TRANSDUCTION SYSTEM"/>
    <property type="match status" value="1"/>
</dbReference>
<feature type="coiled-coil region" evidence="4">
    <location>
        <begin position="378"/>
        <end position="412"/>
    </location>
</feature>
<evidence type="ECO:0000256" key="2">
    <source>
        <dbReference type="ARBA" id="ARBA00012528"/>
    </source>
</evidence>
<dbReference type="InterPro" id="IPR043128">
    <property type="entry name" value="Rev_trsase/Diguanyl_cyclase"/>
</dbReference>